<comment type="similarity">
    <text evidence="2">Belongs to the organic radical-activating enzymes family.</text>
</comment>
<name>A0AAW9WL85_9FIRM</name>
<evidence type="ECO:0000256" key="8">
    <source>
        <dbReference type="ARBA" id="ARBA00023014"/>
    </source>
</evidence>
<evidence type="ECO:0000256" key="5">
    <source>
        <dbReference type="ARBA" id="ARBA00022723"/>
    </source>
</evidence>
<feature type="domain" description="4Fe-4S ferredoxin-type" evidence="10">
    <location>
        <begin position="89"/>
        <end position="117"/>
    </location>
</feature>
<dbReference type="SFLD" id="SFLDG01066">
    <property type="entry name" value="organic_radical-activating_enz"/>
    <property type="match status" value="1"/>
</dbReference>
<dbReference type="InterPro" id="IPR017896">
    <property type="entry name" value="4Fe4S_Fe-S-bd"/>
</dbReference>
<comment type="catalytic activity">
    <reaction evidence="9">
        <text>glycyl-[protein] + reduced [flavodoxin] + S-adenosyl-L-methionine = glycin-2-yl radical-[protein] + semiquinone [flavodoxin] + 5'-deoxyadenosine + L-methionine + H(+)</text>
        <dbReference type="Rhea" id="RHEA:61976"/>
        <dbReference type="Rhea" id="RHEA-COMP:10622"/>
        <dbReference type="Rhea" id="RHEA-COMP:14480"/>
        <dbReference type="Rhea" id="RHEA-COMP:15993"/>
        <dbReference type="Rhea" id="RHEA-COMP:15994"/>
        <dbReference type="ChEBI" id="CHEBI:15378"/>
        <dbReference type="ChEBI" id="CHEBI:17319"/>
        <dbReference type="ChEBI" id="CHEBI:29947"/>
        <dbReference type="ChEBI" id="CHEBI:32722"/>
        <dbReference type="ChEBI" id="CHEBI:57618"/>
        <dbReference type="ChEBI" id="CHEBI:57844"/>
        <dbReference type="ChEBI" id="CHEBI:59789"/>
        <dbReference type="ChEBI" id="CHEBI:140311"/>
    </reaction>
</comment>
<evidence type="ECO:0000259" key="11">
    <source>
        <dbReference type="PROSITE" id="PS51918"/>
    </source>
</evidence>
<keyword evidence="6" id="KW-0560">Oxidoreductase</keyword>
<evidence type="ECO:0000256" key="1">
    <source>
        <dbReference type="ARBA" id="ARBA00001966"/>
    </source>
</evidence>
<gene>
    <name evidence="12" type="ORF">GNE07_19830</name>
</gene>
<dbReference type="CDD" id="cd01335">
    <property type="entry name" value="Radical_SAM"/>
    <property type="match status" value="1"/>
</dbReference>
<dbReference type="EMBL" id="WNME01000014">
    <property type="protein sequence ID" value="MUB65274.1"/>
    <property type="molecule type" value="Genomic_DNA"/>
</dbReference>
<comment type="caution">
    <text evidence="12">The sequence shown here is derived from an EMBL/GenBank/DDBJ whole genome shotgun (WGS) entry which is preliminary data.</text>
</comment>
<evidence type="ECO:0000256" key="6">
    <source>
        <dbReference type="ARBA" id="ARBA00023002"/>
    </source>
</evidence>
<dbReference type="PANTHER" id="PTHR30352:SF4">
    <property type="entry name" value="PYRUVATE FORMATE-LYASE 2-ACTIVATING ENZYME"/>
    <property type="match status" value="1"/>
</dbReference>
<dbReference type="GO" id="GO:0051539">
    <property type="term" value="F:4 iron, 4 sulfur cluster binding"/>
    <property type="evidence" value="ECO:0007669"/>
    <property type="project" value="UniProtKB-KW"/>
</dbReference>
<dbReference type="InterPro" id="IPR012839">
    <property type="entry name" value="Organic_radical_activase"/>
</dbReference>
<dbReference type="SUPFAM" id="SSF54862">
    <property type="entry name" value="4Fe-4S ferredoxins"/>
    <property type="match status" value="1"/>
</dbReference>
<dbReference type="PROSITE" id="PS00198">
    <property type="entry name" value="4FE4S_FER_1"/>
    <property type="match status" value="1"/>
</dbReference>
<dbReference type="SUPFAM" id="SSF102114">
    <property type="entry name" value="Radical SAM enzymes"/>
    <property type="match status" value="1"/>
</dbReference>
<dbReference type="InterPro" id="IPR034457">
    <property type="entry name" value="Organic_radical-activating"/>
</dbReference>
<keyword evidence="8" id="KW-0411">Iron-sulfur</keyword>
<evidence type="ECO:0000256" key="7">
    <source>
        <dbReference type="ARBA" id="ARBA00023004"/>
    </source>
</evidence>
<dbReference type="Proteomes" id="UP000434223">
    <property type="component" value="Unassembled WGS sequence"/>
</dbReference>
<reference evidence="12 13" key="1">
    <citation type="submission" date="2019-09" db="EMBL/GenBank/DDBJ databases">
        <title>Draft genome sequencing of Hungatella hathewayi 123Y-2.</title>
        <authorList>
            <person name="Lv Q."/>
            <person name="Li S."/>
        </authorList>
    </citation>
    <scope>NUCLEOTIDE SEQUENCE [LARGE SCALE GENOMIC DNA]</scope>
    <source>
        <strain evidence="12 13">123Y-2</strain>
    </source>
</reference>
<feature type="domain" description="Radical SAM core" evidence="11">
    <location>
        <begin position="28"/>
        <end position="309"/>
    </location>
</feature>
<evidence type="ECO:0000256" key="3">
    <source>
        <dbReference type="ARBA" id="ARBA00022485"/>
    </source>
</evidence>
<proteinExistence type="inferred from homology"/>
<dbReference type="SFLD" id="SFLDG01118">
    <property type="entry name" value="activating_enzymes__group_2"/>
    <property type="match status" value="1"/>
</dbReference>
<comment type="cofactor">
    <cofactor evidence="1">
        <name>[4Fe-4S] cluster</name>
        <dbReference type="ChEBI" id="CHEBI:49883"/>
    </cofactor>
</comment>
<evidence type="ECO:0000313" key="12">
    <source>
        <dbReference type="EMBL" id="MUB65274.1"/>
    </source>
</evidence>
<evidence type="ECO:0000259" key="10">
    <source>
        <dbReference type="PROSITE" id="PS51379"/>
    </source>
</evidence>
<dbReference type="PROSITE" id="PS51379">
    <property type="entry name" value="4FE4S_FER_2"/>
    <property type="match status" value="2"/>
</dbReference>
<dbReference type="Gene3D" id="3.20.20.70">
    <property type="entry name" value="Aldolase class I"/>
    <property type="match status" value="1"/>
</dbReference>
<dbReference type="PANTHER" id="PTHR30352">
    <property type="entry name" value="PYRUVATE FORMATE-LYASE-ACTIVATING ENZYME"/>
    <property type="match status" value="1"/>
</dbReference>
<dbReference type="AlphaFoldDB" id="A0AAW9WL85"/>
<organism evidence="12 13">
    <name type="scientific">Hungatella hathewayi</name>
    <dbReference type="NCBI Taxonomy" id="154046"/>
    <lineage>
        <taxon>Bacteria</taxon>
        <taxon>Bacillati</taxon>
        <taxon>Bacillota</taxon>
        <taxon>Clostridia</taxon>
        <taxon>Lachnospirales</taxon>
        <taxon>Lachnospiraceae</taxon>
        <taxon>Hungatella</taxon>
    </lineage>
</organism>
<dbReference type="InterPro" id="IPR058240">
    <property type="entry name" value="rSAM_sf"/>
</dbReference>
<dbReference type="GO" id="GO:0016491">
    <property type="term" value="F:oxidoreductase activity"/>
    <property type="evidence" value="ECO:0007669"/>
    <property type="project" value="UniProtKB-KW"/>
</dbReference>
<evidence type="ECO:0000313" key="13">
    <source>
        <dbReference type="Proteomes" id="UP000434223"/>
    </source>
</evidence>
<dbReference type="Pfam" id="PF04055">
    <property type="entry name" value="Radical_SAM"/>
    <property type="match status" value="1"/>
</dbReference>
<dbReference type="PIRSF" id="PIRSF000371">
    <property type="entry name" value="PFL_act_enz"/>
    <property type="match status" value="1"/>
</dbReference>
<dbReference type="InterPro" id="IPR013785">
    <property type="entry name" value="Aldolase_TIM"/>
</dbReference>
<protein>
    <submittedName>
        <fullName evidence="12">Glycyl-radical enzyme activating protein</fullName>
    </submittedName>
</protein>
<feature type="domain" description="4Fe-4S ferredoxin-type" evidence="10">
    <location>
        <begin position="59"/>
        <end position="88"/>
    </location>
</feature>
<dbReference type="Pfam" id="PF00037">
    <property type="entry name" value="Fer4"/>
    <property type="match status" value="1"/>
</dbReference>
<sequence length="318" mass="35609">MFRRRSMNGPATDKKIGKIFDLQHFCLDDGPGIRTTVFLKGCPLRCIWCHNPESYDISDTISYKESRCSGCGACAEVCPRKAHRMVMGKHQFDREACSRCGACTEVCCYGALETIGRSVTAVDVMAEVKKDRPFYEKTGHGGVTISGGEPLFQPYFLKELLLMARKECIHTCLETSGFCAVEQLNAVIPLTDLFLFDLKGEKEAYPRLTGVRADEIYRNLELLLENKCRVVIRIPLISGVNDTENFFGELAEFYRCQPGIEAFEIMPYHSMGASKAVQAAIVQGLGKRPDAAEEEKKAWLAALKELGLPVFINYFKNK</sequence>
<dbReference type="NCBIfam" id="TIGR02494">
    <property type="entry name" value="PFLE_PFLC"/>
    <property type="match status" value="1"/>
</dbReference>
<dbReference type="PROSITE" id="PS51918">
    <property type="entry name" value="RADICAL_SAM"/>
    <property type="match status" value="1"/>
</dbReference>
<dbReference type="InterPro" id="IPR007197">
    <property type="entry name" value="rSAM"/>
</dbReference>
<dbReference type="GO" id="GO:0046872">
    <property type="term" value="F:metal ion binding"/>
    <property type="evidence" value="ECO:0007669"/>
    <property type="project" value="UniProtKB-KW"/>
</dbReference>
<evidence type="ECO:0000256" key="9">
    <source>
        <dbReference type="ARBA" id="ARBA00047365"/>
    </source>
</evidence>
<keyword evidence="7" id="KW-0408">Iron</keyword>
<accession>A0AAW9WL85</accession>
<evidence type="ECO:0000256" key="2">
    <source>
        <dbReference type="ARBA" id="ARBA00009777"/>
    </source>
</evidence>
<dbReference type="PROSITE" id="PS01087">
    <property type="entry name" value="RADICAL_ACTIVATING"/>
    <property type="match status" value="1"/>
</dbReference>
<dbReference type="InterPro" id="IPR017900">
    <property type="entry name" value="4Fe4S_Fe_S_CS"/>
</dbReference>
<dbReference type="InterPro" id="IPR001989">
    <property type="entry name" value="Radical_activat_CS"/>
</dbReference>
<keyword evidence="4" id="KW-0949">S-adenosyl-L-methionine</keyword>
<evidence type="ECO:0000256" key="4">
    <source>
        <dbReference type="ARBA" id="ARBA00022691"/>
    </source>
</evidence>
<keyword evidence="3" id="KW-0004">4Fe-4S</keyword>
<dbReference type="SFLD" id="SFLDS00029">
    <property type="entry name" value="Radical_SAM"/>
    <property type="match status" value="1"/>
</dbReference>
<dbReference type="InterPro" id="IPR040074">
    <property type="entry name" value="BssD/PflA/YjjW"/>
</dbReference>
<keyword evidence="5" id="KW-0479">Metal-binding</keyword>